<proteinExistence type="predicted"/>
<dbReference type="InterPro" id="IPR003692">
    <property type="entry name" value="Hydantoinase_B"/>
</dbReference>
<dbReference type="GO" id="GO:0006749">
    <property type="term" value="P:glutathione metabolic process"/>
    <property type="evidence" value="ECO:0007669"/>
    <property type="project" value="TreeGrafter"/>
</dbReference>
<feature type="domain" description="Hydantoinase B/oxoprolinase" evidence="1">
    <location>
        <begin position="9"/>
        <end position="120"/>
    </location>
</feature>
<dbReference type="Proteomes" id="UP000320393">
    <property type="component" value="Unassembled WGS sequence"/>
</dbReference>
<reference evidence="2 3" key="1">
    <citation type="journal article" date="2019" name="Nat. Microbiol.">
        <title>Mediterranean grassland soil C-N compound turnover is dependent on rainfall and depth, and is mediated by genomically divergent microorganisms.</title>
        <authorList>
            <person name="Diamond S."/>
            <person name="Andeer P.F."/>
            <person name="Li Z."/>
            <person name="Crits-Christoph A."/>
            <person name="Burstein D."/>
            <person name="Anantharaman K."/>
            <person name="Lane K.R."/>
            <person name="Thomas B.C."/>
            <person name="Pan C."/>
            <person name="Northen T.R."/>
            <person name="Banfield J.F."/>
        </authorList>
    </citation>
    <scope>NUCLEOTIDE SEQUENCE [LARGE SCALE GENOMIC DNA]</scope>
    <source>
        <strain evidence="2">NP_5</strain>
    </source>
</reference>
<gene>
    <name evidence="2" type="ORF">E6H02_04395</name>
</gene>
<evidence type="ECO:0000313" key="3">
    <source>
        <dbReference type="Proteomes" id="UP000320393"/>
    </source>
</evidence>
<evidence type="ECO:0000313" key="2">
    <source>
        <dbReference type="EMBL" id="TMJ13881.1"/>
    </source>
</evidence>
<dbReference type="GO" id="GO:0017168">
    <property type="term" value="F:5-oxoprolinase (ATP-hydrolyzing) activity"/>
    <property type="evidence" value="ECO:0007669"/>
    <property type="project" value="TreeGrafter"/>
</dbReference>
<name>A0A537M0S1_9BACT</name>
<dbReference type="AlphaFoldDB" id="A0A537M0S1"/>
<dbReference type="Pfam" id="PF02538">
    <property type="entry name" value="Hydantoinase_B"/>
    <property type="match status" value="1"/>
</dbReference>
<organism evidence="2 3">
    <name type="scientific">Candidatus Segetimicrobium genomatis</name>
    <dbReference type="NCBI Taxonomy" id="2569760"/>
    <lineage>
        <taxon>Bacteria</taxon>
        <taxon>Bacillati</taxon>
        <taxon>Candidatus Sysuimicrobiota</taxon>
        <taxon>Candidatus Sysuimicrobiia</taxon>
        <taxon>Candidatus Sysuimicrobiales</taxon>
        <taxon>Candidatus Segetimicrobiaceae</taxon>
        <taxon>Candidatus Segetimicrobium</taxon>
    </lineage>
</organism>
<protein>
    <submittedName>
        <fullName evidence="2">Hydantoinase B/oxoprolinase family protein</fullName>
    </submittedName>
</protein>
<accession>A0A537M0S1</accession>
<dbReference type="PANTHER" id="PTHR11365">
    <property type="entry name" value="5-OXOPROLINASE RELATED"/>
    <property type="match status" value="1"/>
</dbReference>
<dbReference type="GO" id="GO:0005829">
    <property type="term" value="C:cytosol"/>
    <property type="evidence" value="ECO:0007669"/>
    <property type="project" value="TreeGrafter"/>
</dbReference>
<dbReference type="EMBL" id="VBAM01000139">
    <property type="protein sequence ID" value="TMJ13881.1"/>
    <property type="molecule type" value="Genomic_DNA"/>
</dbReference>
<sequence>MNSRTLTIDRITVSVLQHRFVAIVAEMGEAMLRTAYSQILNSSRDFSTALCDGQGRLVAQAEHVPIHVGNLPWAVRSVAQAFEGRIVPGDLYLLNDPYHGGNHLPDLTVLLPVFAAGRLV</sequence>
<dbReference type="PANTHER" id="PTHR11365:SF23">
    <property type="entry name" value="HYPOTHETICAL 5-OXOPROLINASE (EUROFUNG)-RELATED"/>
    <property type="match status" value="1"/>
</dbReference>
<dbReference type="InterPro" id="IPR045079">
    <property type="entry name" value="Oxoprolinase-like"/>
</dbReference>
<comment type="caution">
    <text evidence="2">The sequence shown here is derived from an EMBL/GenBank/DDBJ whole genome shotgun (WGS) entry which is preliminary data.</text>
</comment>
<feature type="non-terminal residue" evidence="2">
    <location>
        <position position="120"/>
    </location>
</feature>
<evidence type="ECO:0000259" key="1">
    <source>
        <dbReference type="Pfam" id="PF02538"/>
    </source>
</evidence>